<dbReference type="OrthoDB" id="5828726at2759"/>
<dbReference type="InterPro" id="IPR036691">
    <property type="entry name" value="Endo/exonu/phosph_ase_sf"/>
</dbReference>
<accession>A0A4C1WHA2</accession>
<proteinExistence type="predicted"/>
<comment type="caution">
    <text evidence="1">The sequence shown here is derived from an EMBL/GenBank/DDBJ whole genome shotgun (WGS) entry which is preliminary data.</text>
</comment>
<evidence type="ECO:0000313" key="2">
    <source>
        <dbReference type="Proteomes" id="UP000299102"/>
    </source>
</evidence>
<evidence type="ECO:0000313" key="1">
    <source>
        <dbReference type="EMBL" id="GBP49514.1"/>
    </source>
</evidence>
<organism evidence="1 2">
    <name type="scientific">Eumeta variegata</name>
    <name type="common">Bagworm moth</name>
    <name type="synonym">Eumeta japonica</name>
    <dbReference type="NCBI Taxonomy" id="151549"/>
    <lineage>
        <taxon>Eukaryota</taxon>
        <taxon>Metazoa</taxon>
        <taxon>Ecdysozoa</taxon>
        <taxon>Arthropoda</taxon>
        <taxon>Hexapoda</taxon>
        <taxon>Insecta</taxon>
        <taxon>Pterygota</taxon>
        <taxon>Neoptera</taxon>
        <taxon>Endopterygota</taxon>
        <taxon>Lepidoptera</taxon>
        <taxon>Glossata</taxon>
        <taxon>Ditrysia</taxon>
        <taxon>Tineoidea</taxon>
        <taxon>Psychidae</taxon>
        <taxon>Oiketicinae</taxon>
        <taxon>Eumeta</taxon>
    </lineage>
</organism>
<reference evidence="1 2" key="1">
    <citation type="journal article" date="2019" name="Commun. Biol.">
        <title>The bagworm genome reveals a unique fibroin gene that provides high tensile strength.</title>
        <authorList>
            <person name="Kono N."/>
            <person name="Nakamura H."/>
            <person name="Ohtoshi R."/>
            <person name="Tomita M."/>
            <person name="Numata K."/>
            <person name="Arakawa K."/>
        </authorList>
    </citation>
    <scope>NUCLEOTIDE SEQUENCE [LARGE SCALE GENOMIC DNA]</scope>
</reference>
<dbReference type="Proteomes" id="UP000299102">
    <property type="component" value="Unassembled WGS sequence"/>
</dbReference>
<evidence type="ECO:0008006" key="3">
    <source>
        <dbReference type="Google" id="ProtNLM"/>
    </source>
</evidence>
<protein>
    <recommendedName>
        <fullName evidence="3">Endonuclease/exonuclease/phosphatase domain-containing protein</fullName>
    </recommendedName>
</protein>
<name>A0A4C1WHA2_EUMVA</name>
<keyword evidence="2" id="KW-1185">Reference proteome</keyword>
<dbReference type="SUPFAM" id="SSF56219">
    <property type="entry name" value="DNase I-like"/>
    <property type="match status" value="1"/>
</dbReference>
<gene>
    <name evidence="1" type="ORF">EVAR_45490_1</name>
</gene>
<sequence length="119" mass="13730">MGIGIVREFLPGLVAGSPIVSGGDKFLYWVIGSSRLDCNEEVRHPSRLVPRRSETRTGNVRFDMSKSLKEREEFWADVRDILVRWSRNERIVILGDFNDWVGVQRDEYEKVSGKFGDLK</sequence>
<dbReference type="EMBL" id="BGZK01000546">
    <property type="protein sequence ID" value="GBP49514.1"/>
    <property type="molecule type" value="Genomic_DNA"/>
</dbReference>
<dbReference type="AlphaFoldDB" id="A0A4C1WHA2"/>